<evidence type="ECO:0000313" key="1">
    <source>
        <dbReference type="EMBL" id="KDR52602.1"/>
    </source>
</evidence>
<name>A0A069QIT8_HOYLO</name>
<sequence>MTKEERAEKWFRNIPNAEAIDLETRMEICSKVANQGLFS</sequence>
<dbReference type="EMBL" id="JNGW01000050">
    <property type="protein sequence ID" value="KDR52602.1"/>
    <property type="molecule type" value="Genomic_DNA"/>
</dbReference>
<keyword evidence="2" id="KW-1185">Reference proteome</keyword>
<accession>A0A069QIT8</accession>
<gene>
    <name evidence="1" type="ORF">HMPREF1991_01307</name>
</gene>
<dbReference type="PATRIC" id="fig|1122985.7.peg.1355"/>
<reference evidence="1 2" key="1">
    <citation type="submission" date="2013-08" db="EMBL/GenBank/DDBJ databases">
        <authorList>
            <person name="Weinstock G."/>
            <person name="Sodergren E."/>
            <person name="Wylie T."/>
            <person name="Fulton L."/>
            <person name="Fulton R."/>
            <person name="Fronick C."/>
            <person name="O'Laughlin M."/>
            <person name="Godfrey J."/>
            <person name="Miner T."/>
            <person name="Herter B."/>
            <person name="Appelbaum E."/>
            <person name="Cordes M."/>
            <person name="Lek S."/>
            <person name="Wollam A."/>
            <person name="Pepin K.H."/>
            <person name="Palsikar V.B."/>
            <person name="Mitreva M."/>
            <person name="Wilson R.K."/>
        </authorList>
    </citation>
    <scope>NUCLEOTIDE SEQUENCE [LARGE SCALE GENOMIC DNA]</scope>
    <source>
        <strain evidence="1 2">ATCC 15930</strain>
    </source>
</reference>
<comment type="caution">
    <text evidence="1">The sequence shown here is derived from an EMBL/GenBank/DDBJ whole genome shotgun (WGS) entry which is preliminary data.</text>
</comment>
<dbReference type="Proteomes" id="UP000027442">
    <property type="component" value="Unassembled WGS sequence"/>
</dbReference>
<evidence type="ECO:0000313" key="2">
    <source>
        <dbReference type="Proteomes" id="UP000027442"/>
    </source>
</evidence>
<organism evidence="1 2">
    <name type="scientific">Hoylesella loescheii DSM 19665 = JCM 12249 = ATCC 15930</name>
    <dbReference type="NCBI Taxonomy" id="1122985"/>
    <lineage>
        <taxon>Bacteria</taxon>
        <taxon>Pseudomonadati</taxon>
        <taxon>Bacteroidota</taxon>
        <taxon>Bacteroidia</taxon>
        <taxon>Bacteroidales</taxon>
        <taxon>Prevotellaceae</taxon>
        <taxon>Hoylesella</taxon>
    </lineage>
</organism>
<dbReference type="AlphaFoldDB" id="A0A069QIT8"/>
<dbReference type="HOGENOM" id="CLU_3314635_0_0_10"/>
<proteinExistence type="predicted"/>
<protein>
    <submittedName>
        <fullName evidence="1">Uncharacterized protein</fullName>
    </submittedName>
</protein>